<dbReference type="CDD" id="cd00038">
    <property type="entry name" value="CAP_ED"/>
    <property type="match status" value="1"/>
</dbReference>
<protein>
    <submittedName>
        <fullName evidence="7">CRP/FNR family transcriptional regulator, anaerobic regulatory protein</fullName>
    </submittedName>
</protein>
<dbReference type="STRING" id="1464123.SAMN05444126_10499"/>
<sequence>MNSIQLTDINLWDFLSQEEAGYISLKASLRKLEKGELISSPEMRNDQLFFLKEGQVRLYRMNQEGRQFTIDILVGGSVFGQTDRLVITDEKMYVEAMVRSAVFVMNKETFDLFLLNHPHAALKFIKILSEKLKFAADIAEQIALNDLRCRIIFLLLKFTEKTGRFGSGWEPIPMHLTHYDLAMMAGSTRESVSAVMSELKKDGLVQKNRGCYSVQAERLLEEVSQVLIETNRRSENK</sequence>
<dbReference type="OrthoDB" id="9812325at2"/>
<dbReference type="SUPFAM" id="SSF46785">
    <property type="entry name" value="Winged helix' DNA-binding domain"/>
    <property type="match status" value="1"/>
</dbReference>
<dbReference type="Proteomes" id="UP000199318">
    <property type="component" value="Unassembled WGS sequence"/>
</dbReference>
<dbReference type="Pfam" id="PF13545">
    <property type="entry name" value="HTH_Crp_2"/>
    <property type="match status" value="1"/>
</dbReference>
<keyword evidence="3" id="KW-0010">Activator</keyword>
<accession>A0A1H9RCN8</accession>
<reference evidence="8" key="1">
    <citation type="submission" date="2016-10" db="EMBL/GenBank/DDBJ databases">
        <authorList>
            <person name="de Groot N.N."/>
        </authorList>
    </citation>
    <scope>NUCLEOTIDE SEQUENCE [LARGE SCALE GENOMIC DNA]</scope>
    <source>
        <strain evidence="8">10nlg</strain>
    </source>
</reference>
<keyword evidence="1" id="KW-0805">Transcription regulation</keyword>
<dbReference type="InterPro" id="IPR012318">
    <property type="entry name" value="HTH_CRP"/>
</dbReference>
<dbReference type="InterPro" id="IPR014710">
    <property type="entry name" value="RmlC-like_jellyroll"/>
</dbReference>
<evidence type="ECO:0000313" key="7">
    <source>
        <dbReference type="EMBL" id="SER70428.1"/>
    </source>
</evidence>
<evidence type="ECO:0000259" key="5">
    <source>
        <dbReference type="PROSITE" id="PS50042"/>
    </source>
</evidence>
<comment type="caution">
    <text evidence="7">The sequence shown here is derived from an EMBL/GenBank/DDBJ whole genome shotgun (WGS) entry which is preliminary data.</text>
</comment>
<evidence type="ECO:0000256" key="1">
    <source>
        <dbReference type="ARBA" id="ARBA00023015"/>
    </source>
</evidence>
<evidence type="ECO:0000259" key="6">
    <source>
        <dbReference type="PROSITE" id="PS51063"/>
    </source>
</evidence>
<name>A0A1H9RCN8_9BACI</name>
<dbReference type="PROSITE" id="PS51063">
    <property type="entry name" value="HTH_CRP_2"/>
    <property type="match status" value="1"/>
</dbReference>
<dbReference type="AlphaFoldDB" id="A0A1H9RCN8"/>
<evidence type="ECO:0000256" key="3">
    <source>
        <dbReference type="ARBA" id="ARBA00023159"/>
    </source>
</evidence>
<dbReference type="SUPFAM" id="SSF51206">
    <property type="entry name" value="cAMP-binding domain-like"/>
    <property type="match status" value="1"/>
</dbReference>
<dbReference type="Pfam" id="PF00027">
    <property type="entry name" value="cNMP_binding"/>
    <property type="match status" value="1"/>
</dbReference>
<dbReference type="EMBL" id="FOGV01000004">
    <property type="protein sequence ID" value="SER70428.1"/>
    <property type="molecule type" value="Genomic_DNA"/>
</dbReference>
<dbReference type="RefSeq" id="WP_093072126.1">
    <property type="nucleotide sequence ID" value="NZ_FOGV01000004.1"/>
</dbReference>
<keyword evidence="4" id="KW-0804">Transcription</keyword>
<dbReference type="SMART" id="SM00419">
    <property type="entry name" value="HTH_CRP"/>
    <property type="match status" value="1"/>
</dbReference>
<feature type="domain" description="Cyclic nucleotide-binding" evidence="5">
    <location>
        <begin position="11"/>
        <end position="114"/>
    </location>
</feature>
<evidence type="ECO:0000256" key="4">
    <source>
        <dbReference type="ARBA" id="ARBA00023163"/>
    </source>
</evidence>
<evidence type="ECO:0000313" key="8">
    <source>
        <dbReference type="Proteomes" id="UP000199318"/>
    </source>
</evidence>
<feature type="domain" description="HTH crp-type" evidence="6">
    <location>
        <begin position="145"/>
        <end position="218"/>
    </location>
</feature>
<dbReference type="GO" id="GO:0003700">
    <property type="term" value="F:DNA-binding transcription factor activity"/>
    <property type="evidence" value="ECO:0007669"/>
    <property type="project" value="TreeGrafter"/>
</dbReference>
<organism evidence="7 8">
    <name type="scientific">Salisediminibacterium halotolerans</name>
    <dbReference type="NCBI Taxonomy" id="517425"/>
    <lineage>
        <taxon>Bacteria</taxon>
        <taxon>Bacillati</taxon>
        <taxon>Bacillota</taxon>
        <taxon>Bacilli</taxon>
        <taxon>Bacillales</taxon>
        <taxon>Bacillaceae</taxon>
        <taxon>Salisediminibacterium</taxon>
    </lineage>
</organism>
<dbReference type="InterPro" id="IPR018490">
    <property type="entry name" value="cNMP-bd_dom_sf"/>
</dbReference>
<dbReference type="PANTHER" id="PTHR24567">
    <property type="entry name" value="CRP FAMILY TRANSCRIPTIONAL REGULATORY PROTEIN"/>
    <property type="match status" value="1"/>
</dbReference>
<keyword evidence="2" id="KW-0238">DNA-binding</keyword>
<dbReference type="Gene3D" id="2.60.120.10">
    <property type="entry name" value="Jelly Rolls"/>
    <property type="match status" value="1"/>
</dbReference>
<dbReference type="InterPro" id="IPR000595">
    <property type="entry name" value="cNMP-bd_dom"/>
</dbReference>
<dbReference type="InterPro" id="IPR036390">
    <property type="entry name" value="WH_DNA-bd_sf"/>
</dbReference>
<dbReference type="InterPro" id="IPR036388">
    <property type="entry name" value="WH-like_DNA-bd_sf"/>
</dbReference>
<dbReference type="PANTHER" id="PTHR24567:SF74">
    <property type="entry name" value="HTH-TYPE TRANSCRIPTIONAL REGULATOR ARCR"/>
    <property type="match status" value="1"/>
</dbReference>
<keyword evidence="8" id="KW-1185">Reference proteome</keyword>
<proteinExistence type="predicted"/>
<evidence type="ECO:0000256" key="2">
    <source>
        <dbReference type="ARBA" id="ARBA00023125"/>
    </source>
</evidence>
<dbReference type="GO" id="GO:0003677">
    <property type="term" value="F:DNA binding"/>
    <property type="evidence" value="ECO:0007669"/>
    <property type="project" value="UniProtKB-KW"/>
</dbReference>
<dbReference type="PROSITE" id="PS50042">
    <property type="entry name" value="CNMP_BINDING_3"/>
    <property type="match status" value="1"/>
</dbReference>
<dbReference type="InterPro" id="IPR050397">
    <property type="entry name" value="Env_Response_Regulators"/>
</dbReference>
<gene>
    <name evidence="7" type="ORF">SAMN05444126_10499</name>
</gene>
<dbReference type="Gene3D" id="1.10.10.10">
    <property type="entry name" value="Winged helix-like DNA-binding domain superfamily/Winged helix DNA-binding domain"/>
    <property type="match status" value="1"/>
</dbReference>
<dbReference type="GO" id="GO:0005829">
    <property type="term" value="C:cytosol"/>
    <property type="evidence" value="ECO:0007669"/>
    <property type="project" value="TreeGrafter"/>
</dbReference>